<dbReference type="EC" id="3.1.1.29" evidence="1"/>
<evidence type="ECO:0000256" key="2">
    <source>
        <dbReference type="ARBA" id="ARBA00022801"/>
    </source>
</evidence>
<dbReference type="PANTHER" id="PTHR46194:SF1">
    <property type="entry name" value="PEPTIDYL-TRNA HYDROLASE PTRHD1-RELATED"/>
    <property type="match status" value="1"/>
</dbReference>
<dbReference type="EnsemblMetazoa" id="LLOJ005291-RA">
    <property type="protein sequence ID" value="LLOJ005291-PA"/>
    <property type="gene ID" value="LLOJ005291"/>
</dbReference>
<reference evidence="4" key="1">
    <citation type="submission" date="2020-05" db="UniProtKB">
        <authorList>
            <consortium name="EnsemblMetazoa"/>
        </authorList>
    </citation>
    <scope>IDENTIFICATION</scope>
    <source>
        <strain evidence="4">Jacobina</strain>
    </source>
</reference>
<sequence length="130" mass="15162">MLISRIFQSKFSWKMSENLVQYIIVRKDILKERGLYFIMAESCLACSSIHLNSHEDPATQKYFSDIDNMHKVVLGVDNETQLEKLVKDLQSKDIVFELRRSEENIPTCLAVKVYEKSQIAPLVKKLKLLR</sequence>
<dbReference type="Pfam" id="PF01981">
    <property type="entry name" value="PTH2"/>
    <property type="match status" value="1"/>
</dbReference>
<evidence type="ECO:0000256" key="1">
    <source>
        <dbReference type="ARBA" id="ARBA00013260"/>
    </source>
</evidence>
<evidence type="ECO:0000256" key="3">
    <source>
        <dbReference type="ARBA" id="ARBA00048707"/>
    </source>
</evidence>
<protein>
    <recommendedName>
        <fullName evidence="1">peptidyl-tRNA hydrolase</fullName>
        <ecNumber evidence="1">3.1.1.29</ecNumber>
    </recommendedName>
</protein>
<dbReference type="SUPFAM" id="SSF102462">
    <property type="entry name" value="Peptidyl-tRNA hydrolase II"/>
    <property type="match status" value="1"/>
</dbReference>
<dbReference type="GO" id="GO:0004045">
    <property type="term" value="F:peptidyl-tRNA hydrolase activity"/>
    <property type="evidence" value="ECO:0007669"/>
    <property type="project" value="UniProtKB-EC"/>
</dbReference>
<dbReference type="EMBL" id="AJWK01016822">
    <property type="status" value="NOT_ANNOTATED_CDS"/>
    <property type="molecule type" value="Genomic_DNA"/>
</dbReference>
<evidence type="ECO:0000313" key="5">
    <source>
        <dbReference type="Proteomes" id="UP000092461"/>
    </source>
</evidence>
<dbReference type="InterPro" id="IPR042237">
    <property type="entry name" value="PTRHD1"/>
</dbReference>
<keyword evidence="2" id="KW-0378">Hydrolase</keyword>
<organism evidence="4 5">
    <name type="scientific">Lutzomyia longipalpis</name>
    <name type="common">Sand fly</name>
    <dbReference type="NCBI Taxonomy" id="7200"/>
    <lineage>
        <taxon>Eukaryota</taxon>
        <taxon>Metazoa</taxon>
        <taxon>Ecdysozoa</taxon>
        <taxon>Arthropoda</taxon>
        <taxon>Hexapoda</taxon>
        <taxon>Insecta</taxon>
        <taxon>Pterygota</taxon>
        <taxon>Neoptera</taxon>
        <taxon>Endopterygota</taxon>
        <taxon>Diptera</taxon>
        <taxon>Nematocera</taxon>
        <taxon>Psychodoidea</taxon>
        <taxon>Psychodidae</taxon>
        <taxon>Lutzomyia</taxon>
        <taxon>Lutzomyia</taxon>
    </lineage>
</organism>
<dbReference type="VEuPathDB" id="VectorBase:LLOJ005291"/>
<dbReference type="Gene3D" id="3.40.1490.10">
    <property type="entry name" value="Bit1"/>
    <property type="match status" value="1"/>
</dbReference>
<dbReference type="InterPro" id="IPR002833">
    <property type="entry name" value="PTH2"/>
</dbReference>
<dbReference type="InterPro" id="IPR023476">
    <property type="entry name" value="Pep_tRNA_hydro_II_dom_sf"/>
</dbReference>
<dbReference type="PANTHER" id="PTHR46194">
    <property type="entry name" value="PEPTIDYL-TRNA HYDROLASE PTRHD1-RELATED"/>
    <property type="match status" value="1"/>
</dbReference>
<keyword evidence="5" id="KW-1185">Reference proteome</keyword>
<comment type="catalytic activity">
    <reaction evidence="3">
        <text>an N-acyl-L-alpha-aminoacyl-tRNA + H2O = an N-acyl-L-amino acid + a tRNA + H(+)</text>
        <dbReference type="Rhea" id="RHEA:54448"/>
        <dbReference type="Rhea" id="RHEA-COMP:10123"/>
        <dbReference type="Rhea" id="RHEA-COMP:13883"/>
        <dbReference type="ChEBI" id="CHEBI:15377"/>
        <dbReference type="ChEBI" id="CHEBI:15378"/>
        <dbReference type="ChEBI" id="CHEBI:59874"/>
        <dbReference type="ChEBI" id="CHEBI:78442"/>
        <dbReference type="ChEBI" id="CHEBI:138191"/>
        <dbReference type="EC" id="3.1.1.29"/>
    </reaction>
</comment>
<accession>A0A1B0CL04</accession>
<dbReference type="Proteomes" id="UP000092461">
    <property type="component" value="Unassembled WGS sequence"/>
</dbReference>
<dbReference type="AlphaFoldDB" id="A0A1B0CL04"/>
<proteinExistence type="predicted"/>
<name>A0A1B0CL04_LUTLO</name>
<evidence type="ECO:0000313" key="4">
    <source>
        <dbReference type="EnsemblMetazoa" id="LLOJ005291-PA"/>
    </source>
</evidence>